<dbReference type="PANTHER" id="PTHR15162">
    <property type="entry name" value="ASPARTOACYLASE"/>
    <property type="match status" value="1"/>
</dbReference>
<evidence type="ECO:0000256" key="4">
    <source>
        <dbReference type="ARBA" id="ARBA00022833"/>
    </source>
</evidence>
<organism evidence="6 7">
    <name type="scientific">Sneathiella chinensis</name>
    <dbReference type="NCBI Taxonomy" id="349750"/>
    <lineage>
        <taxon>Bacteria</taxon>
        <taxon>Pseudomonadati</taxon>
        <taxon>Pseudomonadota</taxon>
        <taxon>Alphaproteobacteria</taxon>
        <taxon>Sneathiellales</taxon>
        <taxon>Sneathiellaceae</taxon>
        <taxon>Sneathiella</taxon>
    </lineage>
</organism>
<feature type="domain" description="Succinylglutamate desuccinylase/Aspartoacylase catalytic" evidence="5">
    <location>
        <begin position="40"/>
        <end position="147"/>
    </location>
</feature>
<dbReference type="RefSeq" id="WP_169561003.1">
    <property type="nucleotide sequence ID" value="NZ_BSNF01000008.1"/>
</dbReference>
<dbReference type="Proteomes" id="UP001161409">
    <property type="component" value="Unassembled WGS sequence"/>
</dbReference>
<keyword evidence="2" id="KW-0479">Metal-binding</keyword>
<protein>
    <submittedName>
        <fullName evidence="6">Succinylglutamate desuccinylase</fullName>
    </submittedName>
</protein>
<accession>A0ABQ5U6Q4</accession>
<reference evidence="6" key="1">
    <citation type="journal article" date="2014" name="Int. J. Syst. Evol. Microbiol.">
        <title>Complete genome of a new Firmicutes species belonging to the dominant human colonic microbiota ('Ruminococcus bicirculans') reveals two chromosomes and a selective capacity to utilize plant glucans.</title>
        <authorList>
            <consortium name="NISC Comparative Sequencing Program"/>
            <person name="Wegmann U."/>
            <person name="Louis P."/>
            <person name="Goesmann A."/>
            <person name="Henrissat B."/>
            <person name="Duncan S.H."/>
            <person name="Flint H.J."/>
        </authorList>
    </citation>
    <scope>NUCLEOTIDE SEQUENCE</scope>
    <source>
        <strain evidence="6">NBRC 103408</strain>
    </source>
</reference>
<dbReference type="PANTHER" id="PTHR15162:SF7">
    <property type="entry name" value="SUCCINYLGLUTAMATE DESUCCINYLASE"/>
    <property type="match status" value="1"/>
</dbReference>
<proteinExistence type="predicted"/>
<evidence type="ECO:0000313" key="6">
    <source>
        <dbReference type="EMBL" id="GLQ06903.1"/>
    </source>
</evidence>
<dbReference type="SUPFAM" id="SSF53187">
    <property type="entry name" value="Zn-dependent exopeptidases"/>
    <property type="match status" value="1"/>
</dbReference>
<comment type="caution">
    <text evidence="6">The sequence shown here is derived from an EMBL/GenBank/DDBJ whole genome shotgun (WGS) entry which is preliminary data.</text>
</comment>
<evidence type="ECO:0000256" key="1">
    <source>
        <dbReference type="ARBA" id="ARBA00001947"/>
    </source>
</evidence>
<dbReference type="EMBL" id="BSNF01000008">
    <property type="protein sequence ID" value="GLQ06903.1"/>
    <property type="molecule type" value="Genomic_DNA"/>
</dbReference>
<evidence type="ECO:0000259" key="5">
    <source>
        <dbReference type="Pfam" id="PF24827"/>
    </source>
</evidence>
<dbReference type="Gene3D" id="3.40.630.10">
    <property type="entry name" value="Zn peptidases"/>
    <property type="match status" value="1"/>
</dbReference>
<evidence type="ECO:0000313" key="7">
    <source>
        <dbReference type="Proteomes" id="UP001161409"/>
    </source>
</evidence>
<keyword evidence="3" id="KW-0378">Hydrolase</keyword>
<evidence type="ECO:0000256" key="2">
    <source>
        <dbReference type="ARBA" id="ARBA00022723"/>
    </source>
</evidence>
<name>A0ABQ5U6Q4_9PROT</name>
<comment type="cofactor">
    <cofactor evidence="1">
        <name>Zn(2+)</name>
        <dbReference type="ChEBI" id="CHEBI:29105"/>
    </cofactor>
</comment>
<sequence length="321" mass="35782">MSTEQKSEFTIELTAPDISAYKTGNRGIEYVTTFDSGVEGPHALVSAVVHGNELCGAIAVDHLFKQDVRPTRGKLSLAFMNVDAYHNFDPANPMDSRYVEEDFNRVWAKDVLDGDRDSVELRRARAVRPLIDEVDYLLDIHSMTITPEPLMMAGPIAKGRVIAKQVGLPETVISDAGHKAGLRMRDYGDFINPDSHKNALLMECGMHWVKESGDLAIETAYRFLDVLGMIDPELAEKFGPKTLPQAQRFVESSGPYTIKTDNFRFNEKFSGGEVFDKAGTVIAHDGDEPVTTPYDDCVLIMPNLRLRKDESALRFGRLIEV</sequence>
<keyword evidence="7" id="KW-1185">Reference proteome</keyword>
<dbReference type="InterPro" id="IPR050178">
    <property type="entry name" value="AspA/AstE_fam"/>
</dbReference>
<evidence type="ECO:0000256" key="3">
    <source>
        <dbReference type="ARBA" id="ARBA00022801"/>
    </source>
</evidence>
<reference evidence="6" key="2">
    <citation type="submission" date="2023-01" db="EMBL/GenBank/DDBJ databases">
        <title>Draft genome sequence of Sneathiella chinensis strain NBRC 103408.</title>
        <authorList>
            <person name="Sun Q."/>
            <person name="Mori K."/>
        </authorList>
    </citation>
    <scope>NUCLEOTIDE SEQUENCE</scope>
    <source>
        <strain evidence="6">NBRC 103408</strain>
    </source>
</reference>
<gene>
    <name evidence="6" type="ORF">GCM10007924_21240</name>
</gene>
<dbReference type="InterPro" id="IPR055438">
    <property type="entry name" value="AstE_AspA_cat"/>
</dbReference>
<keyword evidence="4" id="KW-0862">Zinc</keyword>
<dbReference type="Pfam" id="PF24827">
    <property type="entry name" value="AstE_AspA_cat"/>
    <property type="match status" value="1"/>
</dbReference>